<protein>
    <submittedName>
        <fullName evidence="2">Cytochrome c</fullName>
    </submittedName>
</protein>
<feature type="chain" id="PRO_5040964989" evidence="1">
    <location>
        <begin position="20"/>
        <end position="160"/>
    </location>
</feature>
<organism evidence="2 3">
    <name type="scientific">Roseobacter insulae</name>
    <dbReference type="NCBI Taxonomy" id="2859783"/>
    <lineage>
        <taxon>Bacteria</taxon>
        <taxon>Pseudomonadati</taxon>
        <taxon>Pseudomonadota</taxon>
        <taxon>Alphaproteobacteria</taxon>
        <taxon>Rhodobacterales</taxon>
        <taxon>Roseobacteraceae</taxon>
        <taxon>Roseobacter</taxon>
    </lineage>
</organism>
<dbReference type="Proteomes" id="UP001138661">
    <property type="component" value="Unassembled WGS sequence"/>
</dbReference>
<dbReference type="PIRSF" id="PIRSF000027">
    <property type="entry name" value="Cytc_c_prime"/>
    <property type="match status" value="1"/>
</dbReference>
<dbReference type="GO" id="GO:0020037">
    <property type="term" value="F:heme binding"/>
    <property type="evidence" value="ECO:0007669"/>
    <property type="project" value="InterPro"/>
</dbReference>
<evidence type="ECO:0000256" key="1">
    <source>
        <dbReference type="SAM" id="SignalP"/>
    </source>
</evidence>
<dbReference type="RefSeq" id="WP_219503428.1">
    <property type="nucleotide sequence ID" value="NZ_JAHXDN010000003.1"/>
</dbReference>
<sequence length="160" mass="16078">MKKIFVVPLAASLVLTAIAGTAIGDGHADKALQAAIAARQAQMKLVSFNTAILGDMAKGVTPYDSATASAAAANLEAVAKLDRSILWLEGSVQGTVDGTRAKAEIWSDAAGFDKAATALETAAAAMAQAAGTDQAALQAAMGDLGGTCSTCHKAYRGPKN</sequence>
<evidence type="ECO:0000313" key="2">
    <source>
        <dbReference type="EMBL" id="MBW4708813.1"/>
    </source>
</evidence>
<gene>
    <name evidence="2" type="ORF">KX928_13570</name>
</gene>
<keyword evidence="1" id="KW-0732">Signal</keyword>
<dbReference type="AlphaFoldDB" id="A0A9X1FW84"/>
<dbReference type="GO" id="GO:0005506">
    <property type="term" value="F:iron ion binding"/>
    <property type="evidence" value="ECO:0007669"/>
    <property type="project" value="InterPro"/>
</dbReference>
<dbReference type="GO" id="GO:0009055">
    <property type="term" value="F:electron transfer activity"/>
    <property type="evidence" value="ECO:0007669"/>
    <property type="project" value="InterPro"/>
</dbReference>
<comment type="caution">
    <text evidence="2">The sequence shown here is derived from an EMBL/GenBank/DDBJ whole genome shotgun (WGS) entry which is preliminary data.</text>
</comment>
<dbReference type="EMBL" id="JAHXDN010000003">
    <property type="protein sequence ID" value="MBW4708813.1"/>
    <property type="molecule type" value="Genomic_DNA"/>
</dbReference>
<keyword evidence="3" id="KW-1185">Reference proteome</keyword>
<reference evidence="2" key="1">
    <citation type="submission" date="2021-07" db="EMBL/GenBank/DDBJ databases">
        <title>Roseobacter insulae sp. nov., isolated from a tidal flat.</title>
        <authorList>
            <person name="Park S."/>
            <person name="Yoon J.-H."/>
        </authorList>
    </citation>
    <scope>NUCLEOTIDE SEQUENCE</scope>
    <source>
        <strain evidence="2">YSTF-M11</strain>
    </source>
</reference>
<proteinExistence type="predicted"/>
<dbReference type="Pfam" id="PF01322">
    <property type="entry name" value="Cytochrom_C_2"/>
    <property type="match status" value="1"/>
</dbReference>
<accession>A0A9X1FW84</accession>
<name>A0A9X1FW84_9RHOB</name>
<dbReference type="PROSITE" id="PS51009">
    <property type="entry name" value="CYTCII"/>
    <property type="match status" value="1"/>
</dbReference>
<feature type="signal peptide" evidence="1">
    <location>
        <begin position="1"/>
        <end position="19"/>
    </location>
</feature>
<dbReference type="InterPro" id="IPR012127">
    <property type="entry name" value="Cyt_c_prime"/>
</dbReference>
<evidence type="ECO:0000313" key="3">
    <source>
        <dbReference type="Proteomes" id="UP001138661"/>
    </source>
</evidence>
<dbReference type="InterPro" id="IPR002321">
    <property type="entry name" value="Cyt_c_II"/>
</dbReference>